<reference evidence="11" key="2">
    <citation type="submission" date="2025-08" db="UniProtKB">
        <authorList>
            <consortium name="Ensembl"/>
        </authorList>
    </citation>
    <scope>IDENTIFICATION</scope>
</reference>
<sequence>MRPSKLVMYGLVLAICGWILNLTSTTSPNWRTVRNITGEQPDLVLQQGIWDICWNIMKKGQKDLLCTRQDQDYFNSQIIEVAQWMTVASLGATVVGLIVVLGAHGWIEKMRWLIAGLGGFIVICSGVAAIIPTAWYAYLLTDIPSPSTNISLGHCIVLGCVGGFMEVLSGFIIFVGLCRGSCNQEHKERRENTAPDSIRNPFPFRKISKESNVPYVRDSLRDDDDAL</sequence>
<dbReference type="GO" id="GO:0005198">
    <property type="term" value="F:structural molecule activity"/>
    <property type="evidence" value="ECO:0007669"/>
    <property type="project" value="InterPro"/>
</dbReference>
<evidence type="ECO:0000313" key="11">
    <source>
        <dbReference type="Ensembl" id="ENSPNAP00000011593.2"/>
    </source>
</evidence>
<evidence type="ECO:0000256" key="9">
    <source>
        <dbReference type="ARBA" id="ARBA00023136"/>
    </source>
</evidence>
<keyword evidence="9 10" id="KW-0472">Membrane</keyword>
<dbReference type="STRING" id="42514.ENSPNAP00000011593"/>
<dbReference type="RefSeq" id="XP_037396703.1">
    <property type="nucleotide sequence ID" value="XM_037540806.1"/>
</dbReference>
<organism evidence="11 12">
    <name type="scientific">Pygocentrus nattereri</name>
    <name type="common">Red-bellied piranha</name>
    <dbReference type="NCBI Taxonomy" id="42514"/>
    <lineage>
        <taxon>Eukaryota</taxon>
        <taxon>Metazoa</taxon>
        <taxon>Chordata</taxon>
        <taxon>Craniata</taxon>
        <taxon>Vertebrata</taxon>
        <taxon>Euteleostomi</taxon>
        <taxon>Actinopterygii</taxon>
        <taxon>Neopterygii</taxon>
        <taxon>Teleostei</taxon>
        <taxon>Ostariophysi</taxon>
        <taxon>Characiformes</taxon>
        <taxon>Characoidei</taxon>
        <taxon>Pygocentrus</taxon>
    </lineage>
</organism>
<dbReference type="AlphaFoldDB" id="A0A3B4CJN1"/>
<reference evidence="11" key="3">
    <citation type="submission" date="2025-09" db="UniProtKB">
        <authorList>
            <consortium name="Ensembl"/>
        </authorList>
    </citation>
    <scope>IDENTIFICATION</scope>
</reference>
<dbReference type="OMA" id="DICWNIM"/>
<dbReference type="PANTHER" id="PTHR12002">
    <property type="entry name" value="CLAUDIN"/>
    <property type="match status" value="1"/>
</dbReference>
<keyword evidence="8 10" id="KW-1133">Transmembrane helix</keyword>
<dbReference type="GO" id="GO:0005886">
    <property type="term" value="C:plasma membrane"/>
    <property type="evidence" value="ECO:0007669"/>
    <property type="project" value="UniProtKB-SubCell"/>
</dbReference>
<keyword evidence="4" id="KW-0796">Tight junction</keyword>
<evidence type="ECO:0000256" key="3">
    <source>
        <dbReference type="ARBA" id="ARBA00008295"/>
    </source>
</evidence>
<accession>A0A3B4CJN1</accession>
<reference evidence="11 12" key="1">
    <citation type="submission" date="2020-10" db="EMBL/GenBank/DDBJ databases">
        <title>Pygocentrus nattereri (red-bellied piranha) genome, fPygNat1, primary haplotype.</title>
        <authorList>
            <person name="Myers G."/>
            <person name="Meyer A."/>
            <person name="Karagic N."/>
            <person name="Pippel M."/>
            <person name="Winkler S."/>
            <person name="Tracey A."/>
            <person name="Wood J."/>
            <person name="Formenti G."/>
            <person name="Howe K."/>
            <person name="Fedrigo O."/>
            <person name="Jarvis E.D."/>
        </authorList>
    </citation>
    <scope>NUCLEOTIDE SEQUENCE [LARGE SCALE GENOMIC DNA]</scope>
</reference>
<dbReference type="Ensembl" id="ENSPNAT00000018641.2">
    <property type="protein sequence ID" value="ENSPNAP00000011593.2"/>
    <property type="gene ID" value="ENSPNAG00000017258.2"/>
</dbReference>
<dbReference type="InterPro" id="IPR006187">
    <property type="entry name" value="Claudin"/>
</dbReference>
<evidence type="ECO:0000256" key="6">
    <source>
        <dbReference type="ARBA" id="ARBA00022692"/>
    </source>
</evidence>
<feature type="transmembrane region" description="Helical" evidence="10">
    <location>
        <begin position="81"/>
        <end position="101"/>
    </location>
</feature>
<evidence type="ECO:0000256" key="4">
    <source>
        <dbReference type="ARBA" id="ARBA00022427"/>
    </source>
</evidence>
<evidence type="ECO:0008006" key="13">
    <source>
        <dbReference type="Google" id="ProtNLM"/>
    </source>
</evidence>
<evidence type="ECO:0000256" key="5">
    <source>
        <dbReference type="ARBA" id="ARBA00022475"/>
    </source>
</evidence>
<feature type="transmembrane region" description="Helical" evidence="10">
    <location>
        <begin position="113"/>
        <end position="138"/>
    </location>
</feature>
<keyword evidence="5" id="KW-1003">Cell membrane</keyword>
<evidence type="ECO:0000256" key="10">
    <source>
        <dbReference type="SAM" id="Phobius"/>
    </source>
</evidence>
<keyword evidence="6 10" id="KW-0812">Transmembrane</keyword>
<evidence type="ECO:0000256" key="8">
    <source>
        <dbReference type="ARBA" id="ARBA00022989"/>
    </source>
</evidence>
<keyword evidence="12" id="KW-1185">Reference proteome</keyword>
<feature type="transmembrane region" description="Helical" evidence="10">
    <location>
        <begin position="150"/>
        <end position="177"/>
    </location>
</feature>
<dbReference type="GO" id="GO:0005923">
    <property type="term" value="C:bicellular tight junction"/>
    <property type="evidence" value="ECO:0007669"/>
    <property type="project" value="UniProtKB-SubCell"/>
</dbReference>
<dbReference type="GeneTree" id="ENSGT00390000006975"/>
<dbReference type="GeneID" id="119263904"/>
<dbReference type="Gene3D" id="1.20.140.150">
    <property type="match status" value="1"/>
</dbReference>
<evidence type="ECO:0000256" key="7">
    <source>
        <dbReference type="ARBA" id="ARBA00022949"/>
    </source>
</evidence>
<protein>
    <recommendedName>
        <fullName evidence="13">Claudin 23a</fullName>
    </recommendedName>
</protein>
<evidence type="ECO:0000313" key="12">
    <source>
        <dbReference type="Proteomes" id="UP001501920"/>
    </source>
</evidence>
<comment type="similarity">
    <text evidence="3">Belongs to the claudin family.</text>
</comment>
<dbReference type="Pfam" id="PF00822">
    <property type="entry name" value="PMP22_Claudin"/>
    <property type="match status" value="1"/>
</dbReference>
<name>A0A3B4CJN1_PYGNA</name>
<dbReference type="InterPro" id="IPR004031">
    <property type="entry name" value="PMP22/EMP/MP20/Claudin"/>
</dbReference>
<keyword evidence="7" id="KW-0965">Cell junction</keyword>
<dbReference type="Proteomes" id="UP001501920">
    <property type="component" value="Chromosome 8"/>
</dbReference>
<comment type="subcellular location">
    <subcellularLocation>
        <location evidence="1">Cell junction</location>
        <location evidence="1">Tight junction</location>
    </subcellularLocation>
    <subcellularLocation>
        <location evidence="2">Cell membrane</location>
        <topology evidence="2">Multi-pass membrane protein</topology>
    </subcellularLocation>
</comment>
<evidence type="ECO:0000256" key="1">
    <source>
        <dbReference type="ARBA" id="ARBA00004435"/>
    </source>
</evidence>
<proteinExistence type="inferred from homology"/>
<feature type="transmembrane region" description="Helical" evidence="10">
    <location>
        <begin position="7"/>
        <end position="24"/>
    </location>
</feature>
<evidence type="ECO:0000256" key="2">
    <source>
        <dbReference type="ARBA" id="ARBA00004651"/>
    </source>
</evidence>